<sequence>MRINWKIRLKNPQFWFHMFLAVTSSIGGYLGITGEDVSTWPKLFDVLLQAISNPFVLFTVIVAVYNSVIDPTTSGISDSKQALRYTKVKCDEK</sequence>
<evidence type="ECO:0000256" key="1">
    <source>
        <dbReference type="SAM" id="Phobius"/>
    </source>
</evidence>
<dbReference type="PATRIC" id="fig|1227360.4.peg.2349"/>
<feature type="transmembrane region" description="Helical" evidence="1">
    <location>
        <begin position="12"/>
        <end position="34"/>
    </location>
</feature>
<gene>
    <name evidence="2" type="ORF">C176_11509</name>
</gene>
<dbReference type="InterPro" id="IPR006485">
    <property type="entry name" value="Phage-like_holin"/>
</dbReference>
<protein>
    <submittedName>
        <fullName evidence="2">Holin, phage phi LC3 family protein</fullName>
    </submittedName>
</protein>
<reference evidence="2 3" key="1">
    <citation type="journal article" date="2014" name="BMC Genomics">
        <title>Genomic comparison of sporeforming bacilli isolated from milk.</title>
        <authorList>
            <person name="Moreno Switt A.I."/>
            <person name="Andrus A.D."/>
            <person name="Ranieri M.L."/>
            <person name="Orsi R.H."/>
            <person name="Ivy R."/>
            <person name="den Bakker H.C."/>
            <person name="Martin N.H."/>
            <person name="Wiedmann M."/>
            <person name="Boor K.J."/>
        </authorList>
    </citation>
    <scope>NUCLEOTIDE SEQUENCE [LARGE SCALE GENOMIC DNA]</scope>
    <source>
        <strain evidence="2 3">FSL R5-213</strain>
    </source>
</reference>
<accession>W4EZS0</accession>
<organism evidence="2 3">
    <name type="scientific">Viridibacillus arenosi FSL R5-213</name>
    <dbReference type="NCBI Taxonomy" id="1227360"/>
    <lineage>
        <taxon>Bacteria</taxon>
        <taxon>Bacillati</taxon>
        <taxon>Bacillota</taxon>
        <taxon>Bacilli</taxon>
        <taxon>Bacillales</taxon>
        <taxon>Caryophanaceae</taxon>
        <taxon>Viridibacillus</taxon>
    </lineage>
</organism>
<keyword evidence="1" id="KW-1133">Transmembrane helix</keyword>
<name>W4EZS0_9BACL</name>
<dbReference type="Pfam" id="PF04531">
    <property type="entry name" value="Phage_holin_1"/>
    <property type="match status" value="1"/>
</dbReference>
<proteinExistence type="predicted"/>
<feature type="transmembrane region" description="Helical" evidence="1">
    <location>
        <begin position="46"/>
        <end position="65"/>
    </location>
</feature>
<evidence type="ECO:0000313" key="3">
    <source>
        <dbReference type="Proteomes" id="UP000019062"/>
    </source>
</evidence>
<keyword evidence="1" id="KW-0472">Membrane</keyword>
<dbReference type="AlphaFoldDB" id="W4EZS0"/>
<dbReference type="RefSeq" id="WP_038184818.1">
    <property type="nucleotide sequence ID" value="NZ_ASQA01000018.1"/>
</dbReference>
<evidence type="ECO:0000313" key="2">
    <source>
        <dbReference type="EMBL" id="ETT85321.1"/>
    </source>
</evidence>
<keyword evidence="1" id="KW-0812">Transmembrane</keyword>
<dbReference type="NCBIfam" id="TIGR01598">
    <property type="entry name" value="holin_phiLC3"/>
    <property type="match status" value="1"/>
</dbReference>
<comment type="caution">
    <text evidence="2">The sequence shown here is derived from an EMBL/GenBank/DDBJ whole genome shotgun (WGS) entry which is preliminary data.</text>
</comment>
<dbReference type="eggNOG" id="COG5546">
    <property type="taxonomic scope" value="Bacteria"/>
</dbReference>
<dbReference type="EMBL" id="ASQA01000018">
    <property type="protein sequence ID" value="ETT85321.1"/>
    <property type="molecule type" value="Genomic_DNA"/>
</dbReference>
<dbReference type="Proteomes" id="UP000019062">
    <property type="component" value="Unassembled WGS sequence"/>
</dbReference>
<keyword evidence="3" id="KW-1185">Reference proteome</keyword>